<gene>
    <name evidence="2" type="ORF">V3851_22760</name>
</gene>
<dbReference type="Proteomes" id="UP001306950">
    <property type="component" value="Unassembled WGS sequence"/>
</dbReference>
<dbReference type="InterPro" id="IPR009100">
    <property type="entry name" value="AcylCoA_DH/oxidase_NM_dom_sf"/>
</dbReference>
<dbReference type="RefSeq" id="WP_331848874.1">
    <property type="nucleotide sequence ID" value="NZ_JAZHPZ010000017.1"/>
</dbReference>
<proteinExistence type="predicted"/>
<dbReference type="SUPFAM" id="SSF56645">
    <property type="entry name" value="Acyl-CoA dehydrogenase NM domain-like"/>
    <property type="match status" value="1"/>
</dbReference>
<dbReference type="Pfam" id="PF11794">
    <property type="entry name" value="HpaB_N"/>
    <property type="match status" value="1"/>
</dbReference>
<evidence type="ECO:0000313" key="2">
    <source>
        <dbReference type="EMBL" id="MEF2968627.1"/>
    </source>
</evidence>
<feature type="domain" description="HpaB/PvcC/4-BUDH N-terminal" evidence="1">
    <location>
        <begin position="3"/>
        <end position="78"/>
    </location>
</feature>
<accession>A0ABU7W0F3</accession>
<keyword evidence="3" id="KW-1185">Reference proteome</keyword>
<name>A0ABU7W0F3_9BACL</name>
<organism evidence="2 3">
    <name type="scientific">Paenibacillus haidiansis</name>
    <dbReference type="NCBI Taxonomy" id="1574488"/>
    <lineage>
        <taxon>Bacteria</taxon>
        <taxon>Bacillati</taxon>
        <taxon>Bacillota</taxon>
        <taxon>Bacilli</taxon>
        <taxon>Bacillales</taxon>
        <taxon>Paenibacillaceae</taxon>
        <taxon>Paenibacillus</taxon>
    </lineage>
</organism>
<dbReference type="PANTHER" id="PTHR36117:SF3">
    <property type="entry name" value="4-HYDROXYPHENYLACETATE 3-MONOOXYGENASE-RELATED"/>
    <property type="match status" value="1"/>
</dbReference>
<dbReference type="EMBL" id="JAZHPZ010000017">
    <property type="protein sequence ID" value="MEF2968627.1"/>
    <property type="molecule type" value="Genomic_DNA"/>
</dbReference>
<evidence type="ECO:0000259" key="1">
    <source>
        <dbReference type="Pfam" id="PF11794"/>
    </source>
</evidence>
<dbReference type="PANTHER" id="PTHR36117">
    <property type="entry name" value="4-HYDROXYPHENYLACETATE 3-MONOOXYGENASE-RELATED"/>
    <property type="match status" value="1"/>
</dbReference>
<dbReference type="InterPro" id="IPR024674">
    <property type="entry name" value="HpaB/PvcC/4-BUDH_N"/>
</dbReference>
<dbReference type="InterPro" id="IPR004925">
    <property type="entry name" value="HpaB/PvcC/4-BUDH"/>
</dbReference>
<protein>
    <submittedName>
        <fullName evidence="2">4-hydroxyphenylacetate 3-hydroxylase N-terminal domain-containing protein</fullName>
    </submittedName>
</protein>
<evidence type="ECO:0000313" key="3">
    <source>
        <dbReference type="Proteomes" id="UP001306950"/>
    </source>
</evidence>
<reference evidence="2 3" key="1">
    <citation type="submission" date="2024-02" db="EMBL/GenBank/DDBJ databases">
        <title>A nitrogen-fixing paenibacillus bacterium.</title>
        <authorList>
            <person name="Zhang W.L."/>
            <person name="Chen S.F."/>
        </authorList>
    </citation>
    <scope>NUCLEOTIDE SEQUENCE [LARGE SCALE GENOMIC DNA]</scope>
    <source>
        <strain evidence="2 3">M1</strain>
    </source>
</reference>
<dbReference type="Gene3D" id="2.40.110.10">
    <property type="entry name" value="Butyryl-CoA Dehydrogenase, subunit A, domain 2"/>
    <property type="match status" value="1"/>
</dbReference>
<comment type="caution">
    <text evidence="2">The sequence shown here is derived from an EMBL/GenBank/DDBJ whole genome shotgun (WGS) entry which is preliminary data.</text>
</comment>
<dbReference type="InterPro" id="IPR046373">
    <property type="entry name" value="Acyl-CoA_Oxase/DH_mid-dom_sf"/>
</dbReference>
<sequence>MSAYENNARRWYGEAQRKVLFINHPLINPLMDRNKPVHEVSDVFINVEKETDAGIIVSGAKMVATGSALTNCHFVGTLPVQKLPPTIRPE</sequence>